<dbReference type="Gene3D" id="3.40.33.10">
    <property type="entry name" value="CAP"/>
    <property type="match status" value="1"/>
</dbReference>
<dbReference type="InterPro" id="IPR001283">
    <property type="entry name" value="CRISP-related"/>
</dbReference>
<comment type="caution">
    <text evidence="2">The sequence shown here is derived from an EMBL/GenBank/DDBJ whole genome shotgun (WGS) entry which is preliminary data.</text>
</comment>
<accession>A0ABN8P4E8</accession>
<reference evidence="2 3" key="1">
    <citation type="submission" date="2022-05" db="EMBL/GenBank/DDBJ databases">
        <authorList>
            <consortium name="Genoscope - CEA"/>
            <person name="William W."/>
        </authorList>
    </citation>
    <scope>NUCLEOTIDE SEQUENCE [LARGE SCALE GENOMIC DNA]</scope>
</reference>
<organism evidence="2 3">
    <name type="scientific">Porites lobata</name>
    <dbReference type="NCBI Taxonomy" id="104759"/>
    <lineage>
        <taxon>Eukaryota</taxon>
        <taxon>Metazoa</taxon>
        <taxon>Cnidaria</taxon>
        <taxon>Anthozoa</taxon>
        <taxon>Hexacorallia</taxon>
        <taxon>Scleractinia</taxon>
        <taxon>Fungiina</taxon>
        <taxon>Poritidae</taxon>
        <taxon>Porites</taxon>
    </lineage>
</organism>
<evidence type="ECO:0000313" key="3">
    <source>
        <dbReference type="Proteomes" id="UP001159405"/>
    </source>
</evidence>
<dbReference type="Proteomes" id="UP001159405">
    <property type="component" value="Unassembled WGS sequence"/>
</dbReference>
<dbReference type="InterPro" id="IPR034113">
    <property type="entry name" value="SCP_GAPR1-like"/>
</dbReference>
<proteinExistence type="predicted"/>
<dbReference type="PANTHER" id="PTHR10334">
    <property type="entry name" value="CYSTEINE-RICH SECRETORY PROTEIN-RELATED"/>
    <property type="match status" value="1"/>
</dbReference>
<name>A0ABN8P4E8_9CNID</name>
<dbReference type="CDD" id="cd05382">
    <property type="entry name" value="CAP_GAPR1-like"/>
    <property type="match status" value="1"/>
</dbReference>
<sequence length="161" mass="17934">MTLNCEMSRNATAYAQKLADMDSLVPSGYNERPEQGENLSLGCYDNREQSAEEAVKVWYVFDEVCRYTFGKQGPQTGTSHFSQLVWKGSMELGIGKASNTQPDGATCTFIVARYNPQGNFENDDNAYVKNVEKGSFDERYCSYIEKPGLDGGYGLKRSKGN</sequence>
<feature type="domain" description="SCP" evidence="1">
    <location>
        <begin position="1"/>
        <end position="122"/>
    </location>
</feature>
<dbReference type="SUPFAM" id="SSF55797">
    <property type="entry name" value="PR-1-like"/>
    <property type="match status" value="1"/>
</dbReference>
<dbReference type="EMBL" id="CALNXK010000047">
    <property type="protein sequence ID" value="CAH3129896.1"/>
    <property type="molecule type" value="Genomic_DNA"/>
</dbReference>
<evidence type="ECO:0000313" key="2">
    <source>
        <dbReference type="EMBL" id="CAH3129896.1"/>
    </source>
</evidence>
<dbReference type="PRINTS" id="PR00837">
    <property type="entry name" value="V5TPXLIKE"/>
</dbReference>
<dbReference type="InterPro" id="IPR035940">
    <property type="entry name" value="CAP_sf"/>
</dbReference>
<evidence type="ECO:0000259" key="1">
    <source>
        <dbReference type="SMART" id="SM00198"/>
    </source>
</evidence>
<dbReference type="SMART" id="SM00198">
    <property type="entry name" value="SCP"/>
    <property type="match status" value="1"/>
</dbReference>
<dbReference type="InterPro" id="IPR014044">
    <property type="entry name" value="CAP_dom"/>
</dbReference>
<protein>
    <recommendedName>
        <fullName evidence="1">SCP domain-containing protein</fullName>
    </recommendedName>
</protein>
<dbReference type="Pfam" id="PF00188">
    <property type="entry name" value="CAP"/>
    <property type="match status" value="1"/>
</dbReference>
<gene>
    <name evidence="2" type="ORF">PLOB_00034330</name>
</gene>
<keyword evidence="3" id="KW-1185">Reference proteome</keyword>